<dbReference type="Gene3D" id="3.30.450.20">
    <property type="entry name" value="PAS domain"/>
    <property type="match status" value="1"/>
</dbReference>
<name>A0ABW2RNL4_9BACL</name>
<dbReference type="PROSITE" id="PS50113">
    <property type="entry name" value="PAC"/>
    <property type="match status" value="1"/>
</dbReference>
<keyword evidence="3" id="KW-0805">Transcription regulation</keyword>
<dbReference type="PROSITE" id="PS50112">
    <property type="entry name" value="PAS"/>
    <property type="match status" value="1"/>
</dbReference>
<dbReference type="SUPFAM" id="SSF55785">
    <property type="entry name" value="PYP-like sensor domain (PAS domain)"/>
    <property type="match status" value="1"/>
</dbReference>
<keyword evidence="6" id="KW-0175">Coiled coil</keyword>
<evidence type="ECO:0000259" key="9">
    <source>
        <dbReference type="PROSITE" id="PS50113"/>
    </source>
</evidence>
<keyword evidence="11" id="KW-1185">Reference proteome</keyword>
<dbReference type="PANTHER" id="PTHR32071:SF57">
    <property type="entry name" value="C4-DICARBOXYLATE TRANSPORT TRANSCRIPTIONAL REGULATORY PROTEIN DCTD"/>
    <property type="match status" value="1"/>
</dbReference>
<dbReference type="EMBL" id="JBHTBW010000052">
    <property type="protein sequence ID" value="MFC7442529.1"/>
    <property type="molecule type" value="Genomic_DNA"/>
</dbReference>
<keyword evidence="1" id="KW-0547">Nucleotide-binding</keyword>
<gene>
    <name evidence="10" type="ORF">ACFQNG_15695</name>
</gene>
<evidence type="ECO:0000256" key="2">
    <source>
        <dbReference type="ARBA" id="ARBA00022840"/>
    </source>
</evidence>
<dbReference type="Proteomes" id="UP001596500">
    <property type="component" value="Unassembled WGS sequence"/>
</dbReference>
<reference evidence="11" key="1">
    <citation type="journal article" date="2019" name="Int. J. Syst. Evol. Microbiol.">
        <title>The Global Catalogue of Microorganisms (GCM) 10K type strain sequencing project: providing services to taxonomists for standard genome sequencing and annotation.</title>
        <authorList>
            <consortium name="The Broad Institute Genomics Platform"/>
            <consortium name="The Broad Institute Genome Sequencing Center for Infectious Disease"/>
            <person name="Wu L."/>
            <person name="Ma J."/>
        </authorList>
    </citation>
    <scope>NUCLEOTIDE SEQUENCE [LARGE SCALE GENOMIC DNA]</scope>
    <source>
        <strain evidence="11">CGMCC 1.12942</strain>
    </source>
</reference>
<dbReference type="CDD" id="cd00009">
    <property type="entry name" value="AAA"/>
    <property type="match status" value="1"/>
</dbReference>
<dbReference type="InterPro" id="IPR000700">
    <property type="entry name" value="PAS-assoc_C"/>
</dbReference>
<dbReference type="Gene3D" id="3.40.50.300">
    <property type="entry name" value="P-loop containing nucleotide triphosphate hydrolases"/>
    <property type="match status" value="1"/>
</dbReference>
<accession>A0ABW2RNL4</accession>
<dbReference type="RefSeq" id="WP_379866451.1">
    <property type="nucleotide sequence ID" value="NZ_JBHTBW010000052.1"/>
</dbReference>
<protein>
    <submittedName>
        <fullName evidence="10">Sigma 54-interacting transcriptional regulator</fullName>
    </submittedName>
</protein>
<dbReference type="SUPFAM" id="SSF52540">
    <property type="entry name" value="P-loop containing nucleoside triphosphate hydrolases"/>
    <property type="match status" value="1"/>
</dbReference>
<dbReference type="InterPro" id="IPR027417">
    <property type="entry name" value="P-loop_NTPase"/>
</dbReference>
<dbReference type="InterPro" id="IPR025662">
    <property type="entry name" value="Sigma_54_int_dom_ATP-bd_1"/>
</dbReference>
<keyword evidence="5" id="KW-0804">Transcription</keyword>
<feature type="domain" description="PAC" evidence="9">
    <location>
        <begin position="190"/>
        <end position="242"/>
    </location>
</feature>
<sequence length="580" mass="66116">MDIIRSMNTDFVIIEDSITVEEALDLLRKNKGRLLIVHKGEVPVGVCDSHTLLLQTHKLGSPLTYSEEFKMISQDWILSEADLMHEYLLIQNEKKEMIGWLDHKSAEIQYLKQSFSQDLRDLMTDLEAIVDSIYDEILVVDAKGTILRVSKRSSHNLWGVNPDSVIGKNILELEEKGWFKPTVTRKVLAEQKKLSVIQENRLGRKILAVGNPIFNQKKQIERIVIASRDITEVTQLARELKQAKQLTEKYRKEINTLRKHQQIGDKPIIYQSNQMTELIAEVKRVASAESTVIIYGESGVGKELIAQALHHFSPRANHPFVKINCGSIPENLLESELFGYEKGAFTGALGQGKKGLLELAHKGTLLLDEVAELPLSLQVKLLRAIQEREIMKVGGTQVVPIDVRFIAATNKNLEEMVAKGAFREDLFYRLHVIPLHVPALRERIEDIESLVYYFEEFFNNKFSSKKHFSEDALEMMKAYHWPGNVRQLQNTIERAMVVTSSELITANELAKILKNRITNLSPVQVNAIIPLQKAVELTESQLIRMVLSKYKTITKAAEVLQVSQPTISRRYQKLLNQVKE</sequence>
<dbReference type="InterPro" id="IPR003593">
    <property type="entry name" value="AAA+_ATPase"/>
</dbReference>
<dbReference type="Gene3D" id="1.10.10.60">
    <property type="entry name" value="Homeodomain-like"/>
    <property type="match status" value="1"/>
</dbReference>
<comment type="caution">
    <text evidence="10">The sequence shown here is derived from an EMBL/GenBank/DDBJ whole genome shotgun (WGS) entry which is preliminary data.</text>
</comment>
<evidence type="ECO:0000313" key="10">
    <source>
        <dbReference type="EMBL" id="MFC7442529.1"/>
    </source>
</evidence>
<dbReference type="InterPro" id="IPR000644">
    <property type="entry name" value="CBS_dom"/>
</dbReference>
<evidence type="ECO:0000313" key="11">
    <source>
        <dbReference type="Proteomes" id="UP001596500"/>
    </source>
</evidence>
<dbReference type="InterPro" id="IPR002078">
    <property type="entry name" value="Sigma_54_int"/>
</dbReference>
<dbReference type="InterPro" id="IPR035965">
    <property type="entry name" value="PAS-like_dom_sf"/>
</dbReference>
<evidence type="ECO:0000259" key="8">
    <source>
        <dbReference type="PROSITE" id="PS50112"/>
    </source>
</evidence>
<dbReference type="PANTHER" id="PTHR32071">
    <property type="entry name" value="TRANSCRIPTIONAL REGULATORY PROTEIN"/>
    <property type="match status" value="1"/>
</dbReference>
<dbReference type="SMART" id="SM00382">
    <property type="entry name" value="AAA"/>
    <property type="match status" value="1"/>
</dbReference>
<evidence type="ECO:0000256" key="6">
    <source>
        <dbReference type="SAM" id="Coils"/>
    </source>
</evidence>
<organism evidence="10 11">
    <name type="scientific">Laceyella putida</name>
    <dbReference type="NCBI Taxonomy" id="110101"/>
    <lineage>
        <taxon>Bacteria</taxon>
        <taxon>Bacillati</taxon>
        <taxon>Bacillota</taxon>
        <taxon>Bacilli</taxon>
        <taxon>Bacillales</taxon>
        <taxon>Thermoactinomycetaceae</taxon>
        <taxon>Laceyella</taxon>
    </lineage>
</organism>
<evidence type="ECO:0000256" key="5">
    <source>
        <dbReference type="ARBA" id="ARBA00023163"/>
    </source>
</evidence>
<evidence type="ECO:0000256" key="1">
    <source>
        <dbReference type="ARBA" id="ARBA00022741"/>
    </source>
</evidence>
<feature type="domain" description="Sigma-54 factor interaction" evidence="7">
    <location>
        <begin position="268"/>
        <end position="497"/>
    </location>
</feature>
<keyword evidence="4" id="KW-0238">DNA-binding</keyword>
<feature type="domain" description="PAS" evidence="8">
    <location>
        <begin position="122"/>
        <end position="173"/>
    </location>
</feature>
<dbReference type="Gene3D" id="1.10.8.60">
    <property type="match status" value="1"/>
</dbReference>
<dbReference type="NCBIfam" id="TIGR00229">
    <property type="entry name" value="sensory_box"/>
    <property type="match status" value="1"/>
</dbReference>
<dbReference type="PROSITE" id="PS00676">
    <property type="entry name" value="SIGMA54_INTERACT_2"/>
    <property type="match status" value="1"/>
</dbReference>
<evidence type="ECO:0000259" key="7">
    <source>
        <dbReference type="PROSITE" id="PS50045"/>
    </source>
</evidence>
<dbReference type="InterPro" id="IPR025943">
    <property type="entry name" value="Sigma_54_int_dom_ATP-bd_2"/>
</dbReference>
<feature type="coiled-coil region" evidence="6">
    <location>
        <begin position="233"/>
        <end position="263"/>
    </location>
</feature>
<dbReference type="PROSITE" id="PS50045">
    <property type="entry name" value="SIGMA54_INTERACT_4"/>
    <property type="match status" value="1"/>
</dbReference>
<dbReference type="CDD" id="cd00130">
    <property type="entry name" value="PAS"/>
    <property type="match status" value="1"/>
</dbReference>
<dbReference type="Pfam" id="PF00571">
    <property type="entry name" value="CBS"/>
    <property type="match status" value="1"/>
</dbReference>
<dbReference type="Pfam" id="PF00158">
    <property type="entry name" value="Sigma54_activat"/>
    <property type="match status" value="1"/>
</dbReference>
<dbReference type="PROSITE" id="PS00675">
    <property type="entry name" value="SIGMA54_INTERACT_1"/>
    <property type="match status" value="1"/>
</dbReference>
<dbReference type="InterPro" id="IPR000014">
    <property type="entry name" value="PAS"/>
</dbReference>
<proteinExistence type="predicted"/>
<dbReference type="PROSITE" id="PS00688">
    <property type="entry name" value="SIGMA54_INTERACT_3"/>
    <property type="match status" value="1"/>
</dbReference>
<dbReference type="InterPro" id="IPR025944">
    <property type="entry name" value="Sigma_54_int_dom_CS"/>
</dbReference>
<dbReference type="Pfam" id="PF25601">
    <property type="entry name" value="AAA_lid_14"/>
    <property type="match status" value="1"/>
</dbReference>
<dbReference type="InterPro" id="IPR058031">
    <property type="entry name" value="AAA_lid_NorR"/>
</dbReference>
<keyword evidence="2" id="KW-0067">ATP-binding</keyword>
<dbReference type="SUPFAM" id="SSF46689">
    <property type="entry name" value="Homeodomain-like"/>
    <property type="match status" value="1"/>
</dbReference>
<evidence type="ECO:0000256" key="3">
    <source>
        <dbReference type="ARBA" id="ARBA00023015"/>
    </source>
</evidence>
<dbReference type="InterPro" id="IPR009057">
    <property type="entry name" value="Homeodomain-like_sf"/>
</dbReference>
<evidence type="ECO:0000256" key="4">
    <source>
        <dbReference type="ARBA" id="ARBA00023125"/>
    </source>
</evidence>